<feature type="domain" description="N-sulphoglucosamine sulphohydrolase C-terminal" evidence="5">
    <location>
        <begin position="367"/>
        <end position="519"/>
    </location>
</feature>
<reference evidence="6" key="1">
    <citation type="submission" date="2021-01" db="EMBL/GenBank/DDBJ databases">
        <title>Modified the classification status of verrucomicrobia.</title>
        <authorList>
            <person name="Feng X."/>
        </authorList>
    </citation>
    <scope>NUCLEOTIDE SEQUENCE</scope>
    <source>
        <strain evidence="6">5K15</strain>
    </source>
</reference>
<dbReference type="Pfam" id="PF16347">
    <property type="entry name" value="SGSH_C"/>
    <property type="match status" value="1"/>
</dbReference>
<dbReference type="InterPro" id="IPR032506">
    <property type="entry name" value="SGSH_C"/>
</dbReference>
<dbReference type="Proteomes" id="UP000634206">
    <property type="component" value="Unassembled WGS sequence"/>
</dbReference>
<dbReference type="EMBL" id="JAENIG010000004">
    <property type="protein sequence ID" value="MBK1854724.1"/>
    <property type="molecule type" value="Genomic_DNA"/>
</dbReference>
<protein>
    <submittedName>
        <fullName evidence="6">Sulfatase-like hydrolase/transferase</fullName>
    </submittedName>
</protein>
<dbReference type="GO" id="GO:0016788">
    <property type="term" value="F:hydrolase activity, acting on ester bonds"/>
    <property type="evidence" value="ECO:0007669"/>
    <property type="project" value="UniProtKB-ARBA"/>
</dbReference>
<evidence type="ECO:0000313" key="6">
    <source>
        <dbReference type="EMBL" id="MBK1854724.1"/>
    </source>
</evidence>
<feature type="domain" description="SGNH hydrolase-type esterase" evidence="4">
    <location>
        <begin position="558"/>
        <end position="724"/>
    </location>
</feature>
<dbReference type="Pfam" id="PF13472">
    <property type="entry name" value="Lipase_GDSL_2"/>
    <property type="match status" value="1"/>
</dbReference>
<dbReference type="InterPro" id="IPR013830">
    <property type="entry name" value="SGNH_hydro"/>
</dbReference>
<keyword evidence="3" id="KW-0732">Signal</keyword>
<dbReference type="InterPro" id="IPR036514">
    <property type="entry name" value="SGNH_hydro_sf"/>
</dbReference>
<dbReference type="AlphaFoldDB" id="A0AAE2SD70"/>
<dbReference type="CDD" id="cd16031">
    <property type="entry name" value="G6S_like"/>
    <property type="match status" value="1"/>
</dbReference>
<evidence type="ECO:0000256" key="3">
    <source>
        <dbReference type="SAM" id="SignalP"/>
    </source>
</evidence>
<gene>
    <name evidence="6" type="ORF">JIN83_07120</name>
</gene>
<dbReference type="PANTHER" id="PTHR43108:SF6">
    <property type="entry name" value="N-SULPHOGLUCOSAMINE SULPHOHYDROLASE"/>
    <property type="match status" value="1"/>
</dbReference>
<dbReference type="PANTHER" id="PTHR43108">
    <property type="entry name" value="N-ACETYLGLUCOSAMINE-6-SULFATASE FAMILY MEMBER"/>
    <property type="match status" value="1"/>
</dbReference>
<accession>A0AAE2SD70</accession>
<keyword evidence="2 6" id="KW-0378">Hydrolase</keyword>
<dbReference type="PROSITE" id="PS00149">
    <property type="entry name" value="SULFATASE_2"/>
    <property type="match status" value="1"/>
</dbReference>
<dbReference type="PROSITE" id="PS00523">
    <property type="entry name" value="SULFATASE_1"/>
    <property type="match status" value="1"/>
</dbReference>
<comment type="similarity">
    <text evidence="1">Belongs to the sulfatase family.</text>
</comment>
<evidence type="ECO:0000259" key="4">
    <source>
        <dbReference type="Pfam" id="PF13472"/>
    </source>
</evidence>
<name>A0AAE2SD70_9BACT</name>
<dbReference type="InterPro" id="IPR017850">
    <property type="entry name" value="Alkaline_phosphatase_core_sf"/>
</dbReference>
<dbReference type="SUPFAM" id="SSF52266">
    <property type="entry name" value="SGNH hydrolase"/>
    <property type="match status" value="1"/>
</dbReference>
<organism evidence="6 7">
    <name type="scientific">Oceaniferula flava</name>
    <dbReference type="NCBI Taxonomy" id="2800421"/>
    <lineage>
        <taxon>Bacteria</taxon>
        <taxon>Pseudomonadati</taxon>
        <taxon>Verrucomicrobiota</taxon>
        <taxon>Verrucomicrobiia</taxon>
        <taxon>Verrucomicrobiales</taxon>
        <taxon>Verrucomicrobiaceae</taxon>
        <taxon>Oceaniferula</taxon>
    </lineage>
</organism>
<evidence type="ECO:0000313" key="7">
    <source>
        <dbReference type="Proteomes" id="UP000634206"/>
    </source>
</evidence>
<dbReference type="Gene3D" id="3.40.50.1110">
    <property type="entry name" value="SGNH hydrolase"/>
    <property type="match status" value="1"/>
</dbReference>
<dbReference type="RefSeq" id="WP_309489335.1">
    <property type="nucleotide sequence ID" value="NZ_JAENIG010000004.1"/>
</dbReference>
<evidence type="ECO:0000256" key="2">
    <source>
        <dbReference type="ARBA" id="ARBA00022801"/>
    </source>
</evidence>
<evidence type="ECO:0000259" key="5">
    <source>
        <dbReference type="Pfam" id="PF16347"/>
    </source>
</evidence>
<keyword evidence="7" id="KW-1185">Reference proteome</keyword>
<feature type="chain" id="PRO_5042274416" evidence="3">
    <location>
        <begin position="25"/>
        <end position="748"/>
    </location>
</feature>
<proteinExistence type="inferred from homology"/>
<dbReference type="SUPFAM" id="SSF53649">
    <property type="entry name" value="Alkaline phosphatase-like"/>
    <property type="match status" value="1"/>
</dbReference>
<dbReference type="InterPro" id="IPR024607">
    <property type="entry name" value="Sulfatase_CS"/>
</dbReference>
<evidence type="ECO:0000256" key="1">
    <source>
        <dbReference type="ARBA" id="ARBA00008779"/>
    </source>
</evidence>
<comment type="caution">
    <text evidence="6">The sequence shown here is derived from an EMBL/GenBank/DDBJ whole genome shotgun (WGS) entry which is preliminary data.</text>
</comment>
<sequence length="748" mass="84869">MFKFTASSVVAAGAVAIAATGAVAAEKQPAAKPNILFFFSDDHAVNAISAYGGPLKDVAPTPGIDRLANEGMISHRTYCANSICGPSRACILTGKHSHLNGFMDNNNSHFDGKQQTFPQLLQGSGYQTAMIGKWHLHSDPVGFDYWEILPGQGNYYNPDMLQMDGSKKKYEGHVNDIVTERGLTWLKKAEKEDKPFVAMIQYKAPHRNWSGALRHITLFDDITMPEPDTLFDDYSNRSKALGEQAMSVANHMYWGHDMKFNGPNLFPKHFASGLPNREYMRMNDEQKKAWDKVYEPKNQKFIADMKAGKLDDKAITRWKYQRYIKDYLRSIRSMDEGIGKILKHLDDTGLADNTIVIYSSDQGFYLGEHGWYDKRWMFEESFRMPFLVRWPGVIKPGSVSKSLIQNIDFAPTFLELCGMDIPSDIQGKSLVPVFKASGKEVDGWRDAIYYRYTGESTHAVAAHDGVRTDRYKLMWLPETKEWQLFDLEKDPQEMKSLHNDPEYAQVLADMKKKLDEIREKYDVHNAVIPESRNQAKWWKQRQEKVNKLAAEGPKDLIFVGDSITQGFERAGKAAWDEYYADRNALNLGFSGDRTEHILWRLNNGNLRKQQKAKVVVLMAGTNNTGHLKQDPAETAQGIKMIVSTIRARCPQAKILVLGVFPRGEKPSHPLRKINEQINERIAKLADGERIHFLDISDKFLDENGVLTKEIMPDSLHPKQKGYDIWVKAMEPTLNKLGIAPLKEAAAAE</sequence>
<feature type="signal peptide" evidence="3">
    <location>
        <begin position="1"/>
        <end position="24"/>
    </location>
</feature>
<dbReference type="Gene3D" id="3.40.720.10">
    <property type="entry name" value="Alkaline Phosphatase, subunit A"/>
    <property type="match status" value="1"/>
</dbReference>